<dbReference type="Proteomes" id="UP000252139">
    <property type="component" value="Unassembled WGS sequence"/>
</dbReference>
<evidence type="ECO:0000259" key="9">
    <source>
        <dbReference type="Pfam" id="PF07540"/>
    </source>
</evidence>
<feature type="domain" description="CCAAT-binding factor" evidence="8">
    <location>
        <begin position="558"/>
        <end position="719"/>
    </location>
</feature>
<keyword evidence="5" id="KW-0690">Ribosome biogenesis</keyword>
<feature type="domain" description="Nucleolar complex-associated protein 3 N-terminal" evidence="9">
    <location>
        <begin position="221"/>
        <end position="311"/>
    </location>
</feature>
<keyword evidence="3 6" id="KW-0175">Coiled coil</keyword>
<feature type="compositionally biased region" description="Basic and acidic residues" evidence="7">
    <location>
        <begin position="123"/>
        <end position="135"/>
    </location>
</feature>
<evidence type="ECO:0000256" key="7">
    <source>
        <dbReference type="SAM" id="MobiDB-lite"/>
    </source>
</evidence>
<feature type="compositionally biased region" description="Acidic residues" evidence="7">
    <location>
        <begin position="62"/>
        <end position="104"/>
    </location>
</feature>
<organism evidence="10 11">
    <name type="scientific">Rhizopus azygosporus</name>
    <name type="common">Rhizopus microsporus var. azygosporus</name>
    <dbReference type="NCBI Taxonomy" id="86630"/>
    <lineage>
        <taxon>Eukaryota</taxon>
        <taxon>Fungi</taxon>
        <taxon>Fungi incertae sedis</taxon>
        <taxon>Mucoromycota</taxon>
        <taxon>Mucoromycotina</taxon>
        <taxon>Mucoromycetes</taxon>
        <taxon>Mucorales</taxon>
        <taxon>Mucorineae</taxon>
        <taxon>Rhizopodaceae</taxon>
        <taxon>Rhizopus</taxon>
    </lineage>
</organism>
<dbReference type="STRING" id="86630.A0A367KF33"/>
<evidence type="ECO:0000256" key="5">
    <source>
        <dbReference type="PIRNR" id="PIRNR028977"/>
    </source>
</evidence>
<feature type="region of interest" description="Disordered" evidence="7">
    <location>
        <begin position="1"/>
        <end position="135"/>
    </location>
</feature>
<dbReference type="GO" id="GO:0042254">
    <property type="term" value="P:ribosome biogenesis"/>
    <property type="evidence" value="ECO:0007669"/>
    <property type="project" value="UniProtKB-KW"/>
</dbReference>
<dbReference type="OrthoDB" id="10263597at2759"/>
<comment type="subcellular location">
    <subcellularLocation>
        <location evidence="1 5">Nucleus</location>
        <location evidence="1 5">Nucleolus</location>
    </subcellularLocation>
</comment>
<evidence type="ECO:0000256" key="1">
    <source>
        <dbReference type="ARBA" id="ARBA00004604"/>
    </source>
</evidence>
<keyword evidence="11" id="KW-1185">Reference proteome</keyword>
<evidence type="ECO:0000256" key="3">
    <source>
        <dbReference type="ARBA" id="ARBA00023054"/>
    </source>
</evidence>
<protein>
    <recommendedName>
        <fullName evidence="5">Nucleolar complex-associated protein 3</fullName>
    </recommendedName>
</protein>
<comment type="caution">
    <text evidence="10">The sequence shown here is derived from an EMBL/GenBank/DDBJ whole genome shotgun (WGS) entry which is preliminary data.</text>
</comment>
<name>A0A367KF33_RHIAZ</name>
<comment type="function">
    <text evidence="5">Required for synthesis of 60S ribosomal subunits and the transport of pre-ribosomes from the nucleoplasm to the cytoplasm.</text>
</comment>
<feature type="compositionally biased region" description="Basic residues" evidence="7">
    <location>
        <begin position="12"/>
        <end position="28"/>
    </location>
</feature>
<accession>A0A367KF33</accession>
<dbReference type="InterPro" id="IPR011501">
    <property type="entry name" value="Noc3_N"/>
</dbReference>
<gene>
    <name evidence="10" type="ORF">CU097_014220</name>
</gene>
<dbReference type="GO" id="GO:0005730">
    <property type="term" value="C:nucleolus"/>
    <property type="evidence" value="ECO:0007669"/>
    <property type="project" value="UniProtKB-SubCell"/>
</dbReference>
<evidence type="ECO:0000256" key="6">
    <source>
        <dbReference type="SAM" id="Coils"/>
    </source>
</evidence>
<dbReference type="PIRSF" id="PIRSF028977">
    <property type="entry name" value="Nucleolar_complex_p3"/>
    <property type="match status" value="1"/>
</dbReference>
<dbReference type="EMBL" id="PJQL01000040">
    <property type="protein sequence ID" value="RCI00788.1"/>
    <property type="molecule type" value="Genomic_DNA"/>
</dbReference>
<evidence type="ECO:0000259" key="8">
    <source>
        <dbReference type="Pfam" id="PF03914"/>
    </source>
</evidence>
<dbReference type="PANTHER" id="PTHR14428:SF5">
    <property type="entry name" value="NUCLEOLAR COMPLEX PROTEIN 3 HOMOLOG"/>
    <property type="match status" value="1"/>
</dbReference>
<dbReference type="PANTHER" id="PTHR14428">
    <property type="entry name" value="NUCLEOLAR COMPLEX PROTEIN 3"/>
    <property type="match status" value="1"/>
</dbReference>
<dbReference type="Pfam" id="PF03914">
    <property type="entry name" value="CBF"/>
    <property type="match status" value="1"/>
</dbReference>
<dbReference type="GO" id="GO:0003682">
    <property type="term" value="F:chromatin binding"/>
    <property type="evidence" value="ECO:0007669"/>
    <property type="project" value="TreeGrafter"/>
</dbReference>
<comment type="similarity">
    <text evidence="2 5">Belongs to the CBF/MAK21 family.</text>
</comment>
<keyword evidence="4" id="KW-0539">Nucleus</keyword>
<dbReference type="InterPro" id="IPR016024">
    <property type="entry name" value="ARM-type_fold"/>
</dbReference>
<feature type="coiled-coil region" evidence="6">
    <location>
        <begin position="455"/>
        <end position="482"/>
    </location>
</feature>
<evidence type="ECO:0000313" key="11">
    <source>
        <dbReference type="Proteomes" id="UP000252139"/>
    </source>
</evidence>
<evidence type="ECO:0000313" key="10">
    <source>
        <dbReference type="EMBL" id="RCI00788.1"/>
    </source>
</evidence>
<dbReference type="SUPFAM" id="SSF48371">
    <property type="entry name" value="ARM repeat"/>
    <property type="match status" value="1"/>
</dbReference>
<evidence type="ECO:0000256" key="4">
    <source>
        <dbReference type="ARBA" id="ARBA00023242"/>
    </source>
</evidence>
<feature type="compositionally biased region" description="Acidic residues" evidence="7">
    <location>
        <begin position="168"/>
        <end position="207"/>
    </location>
</feature>
<evidence type="ECO:0000256" key="2">
    <source>
        <dbReference type="ARBA" id="ARBA00007797"/>
    </source>
</evidence>
<reference evidence="10 11" key="1">
    <citation type="journal article" date="2018" name="G3 (Bethesda)">
        <title>Phylogenetic and Phylogenomic Definition of Rhizopus Species.</title>
        <authorList>
            <person name="Gryganskyi A.P."/>
            <person name="Golan J."/>
            <person name="Dolatabadi S."/>
            <person name="Mondo S."/>
            <person name="Robb S."/>
            <person name="Idnurm A."/>
            <person name="Muszewska A."/>
            <person name="Steczkiewicz K."/>
            <person name="Masonjones S."/>
            <person name="Liao H.L."/>
            <person name="Gajdeczka M.T."/>
            <person name="Anike F."/>
            <person name="Vuek A."/>
            <person name="Anishchenko I.M."/>
            <person name="Voigt K."/>
            <person name="de Hoog G.S."/>
            <person name="Smith M.E."/>
            <person name="Heitman J."/>
            <person name="Vilgalys R."/>
            <person name="Stajich J.E."/>
        </authorList>
    </citation>
    <scope>NUCLEOTIDE SEQUENCE [LARGE SCALE GENOMIC DNA]</scope>
    <source>
        <strain evidence="10 11">CBS 357.93</strain>
    </source>
</reference>
<dbReference type="InterPro" id="IPR005612">
    <property type="entry name" value="CCAAT-binding_factor"/>
</dbReference>
<dbReference type="AlphaFoldDB" id="A0A367KF33"/>
<proteinExistence type="inferred from homology"/>
<dbReference type="InterPro" id="IPR016903">
    <property type="entry name" value="Nucleolar_cplx-assoc_3"/>
</dbReference>
<feature type="region of interest" description="Disordered" evidence="7">
    <location>
        <begin position="156"/>
        <end position="212"/>
    </location>
</feature>
<dbReference type="GO" id="GO:0006270">
    <property type="term" value="P:DNA replication initiation"/>
    <property type="evidence" value="ECO:0007669"/>
    <property type="project" value="TreeGrafter"/>
</dbReference>
<sequence>MPTKKGNSKPAKTAKKPKQTNGKKKSKVVNKDNEYQNRNTVKKPKAPVKKPAVKQQQTGLESSDEESLDNFEEPDSDEELDNFEEPNSDNEQVSDVEQELEDMSEEKMSEMLDLSSKKKKAATKHDSDEEMDYETKPRKIADEWAGRAKSTKLPIKLPGGKIIQAEKEEIEEKDEGEEKDEDEEMEEVENDQEDNVEEEEEEEEEKEEEVKVSKKQHLINKKEELATIATNLQEDPEEHIGELKTLRSIYRDDNPIVKKLALLTQLAVYKDIIPGYRIRPLTEAEEEQKVSKDVKKLREYEKSLLTNYEQYLKDLTVLTSKKKAEEDPALSLVAIKCLCELLVSKTHFNFRLEIMVSLVTRMSTVQWNEGAELCRKALIEVFENDESGKYSLDAVKMITRMVKSKSYIVSENAINLFLHLRLKDEMVPEASKKNDDEVVGKKRKNKDKPFLTKKAKKALKETKEIEKEFREAEAVVSKEEKEKNVSHTACLCFYNSSPFLLQATSPLLPAVLEGLSMFAHLINVDMFDDLLNVLRDVMRSFEDTNAISRTSSGTRKRLLCIITAFELLSGQGEMVTYDLKEFYTEIYNILFKATYHTAIEEKPESQDMTESEMIVKGLELMFLKKRQIPIDRLGAFIKRFALVALNMPTKTVLQCLHLIYKLVQKDHRLDALLQSEDRASNGVYAPLLNDPELCNPFGTSLYELFLYQNHYDPNVRRIAKELQQTSR</sequence>
<feature type="compositionally biased region" description="Basic residues" evidence="7">
    <location>
        <begin position="40"/>
        <end position="52"/>
    </location>
</feature>
<dbReference type="Pfam" id="PF07540">
    <property type="entry name" value="NOC3p"/>
    <property type="match status" value="1"/>
</dbReference>